<sequence length="111" mass="12384">MGTLGLLSPRSFAWRSNLGPEQKEVAHFHHELLNKVKSCVTGDKINAIMHKNAQETAQLQPPHKYVPWLVIDGQHVEDYGDDLLGYICARYKGTKPAGCRGSNRANVCLNE</sequence>
<keyword evidence="7" id="KW-1185">Reference proteome</keyword>
<keyword evidence="4" id="KW-0732">Signal</keyword>
<keyword evidence="5" id="KW-0325">Glycoprotein</keyword>
<dbReference type="EMBL" id="JAOPGA020000787">
    <property type="protein sequence ID" value="KAL0481725.1"/>
    <property type="molecule type" value="Genomic_DNA"/>
</dbReference>
<organism evidence="6 7">
    <name type="scientific">Acrasis kona</name>
    <dbReference type="NCBI Taxonomy" id="1008807"/>
    <lineage>
        <taxon>Eukaryota</taxon>
        <taxon>Discoba</taxon>
        <taxon>Heterolobosea</taxon>
        <taxon>Tetramitia</taxon>
        <taxon>Eutetramitia</taxon>
        <taxon>Acrasidae</taxon>
        <taxon>Acrasis</taxon>
    </lineage>
</organism>
<evidence type="ECO:0000256" key="4">
    <source>
        <dbReference type="ARBA" id="ARBA00022729"/>
    </source>
</evidence>
<dbReference type="Proteomes" id="UP001431209">
    <property type="component" value="Unassembled WGS sequence"/>
</dbReference>
<accession>A0AAW2YY79</accession>
<evidence type="ECO:0000256" key="2">
    <source>
        <dbReference type="ARBA" id="ARBA00005679"/>
    </source>
</evidence>
<dbReference type="InterPro" id="IPR004911">
    <property type="entry name" value="Interferon-induced_GILT"/>
</dbReference>
<proteinExistence type="inferred from homology"/>
<protein>
    <recommendedName>
        <fullName evidence="8">Gamma-interferon-inducible lysosomal thiol reductase</fullName>
    </recommendedName>
</protein>
<reference evidence="6 7" key="1">
    <citation type="submission" date="2024-03" db="EMBL/GenBank/DDBJ databases">
        <title>The Acrasis kona genome and developmental transcriptomes reveal deep origins of eukaryotic multicellular pathways.</title>
        <authorList>
            <person name="Sheikh S."/>
            <person name="Fu C.-J."/>
            <person name="Brown M.W."/>
            <person name="Baldauf S.L."/>
        </authorList>
    </citation>
    <scope>NUCLEOTIDE SEQUENCE [LARGE SCALE GENOMIC DNA]</scope>
    <source>
        <strain evidence="6 7">ATCC MYA-3509</strain>
    </source>
</reference>
<comment type="subcellular location">
    <subcellularLocation>
        <location evidence="1">Secreted</location>
    </subcellularLocation>
</comment>
<evidence type="ECO:0008006" key="8">
    <source>
        <dbReference type="Google" id="ProtNLM"/>
    </source>
</evidence>
<dbReference type="AlphaFoldDB" id="A0AAW2YY79"/>
<keyword evidence="3" id="KW-0964">Secreted</keyword>
<dbReference type="PANTHER" id="PTHR13234">
    <property type="entry name" value="GAMMA-INTERFERON INDUCIBLE LYSOSOMAL THIOL REDUCTASE GILT"/>
    <property type="match status" value="1"/>
</dbReference>
<comment type="similarity">
    <text evidence="2">Belongs to the GILT family.</text>
</comment>
<evidence type="ECO:0000256" key="1">
    <source>
        <dbReference type="ARBA" id="ARBA00004613"/>
    </source>
</evidence>
<evidence type="ECO:0000256" key="5">
    <source>
        <dbReference type="ARBA" id="ARBA00023180"/>
    </source>
</evidence>
<dbReference type="GO" id="GO:0016671">
    <property type="term" value="F:oxidoreductase activity, acting on a sulfur group of donors, disulfide as acceptor"/>
    <property type="evidence" value="ECO:0007669"/>
    <property type="project" value="InterPro"/>
</dbReference>
<name>A0AAW2YY79_9EUKA</name>
<comment type="caution">
    <text evidence="6">The sequence shown here is derived from an EMBL/GenBank/DDBJ whole genome shotgun (WGS) entry which is preliminary data.</text>
</comment>
<gene>
    <name evidence="6" type="ORF">AKO1_010401</name>
</gene>
<dbReference type="GO" id="GO:0005576">
    <property type="term" value="C:extracellular region"/>
    <property type="evidence" value="ECO:0007669"/>
    <property type="project" value="UniProtKB-SubCell"/>
</dbReference>
<dbReference type="PANTHER" id="PTHR13234:SF8">
    <property type="entry name" value="GAMMA-INTERFERON-INDUCIBLE LYSOSOMAL THIOL REDUCTASE"/>
    <property type="match status" value="1"/>
</dbReference>
<evidence type="ECO:0000313" key="6">
    <source>
        <dbReference type="EMBL" id="KAL0481725.1"/>
    </source>
</evidence>
<evidence type="ECO:0000256" key="3">
    <source>
        <dbReference type="ARBA" id="ARBA00022525"/>
    </source>
</evidence>
<evidence type="ECO:0000313" key="7">
    <source>
        <dbReference type="Proteomes" id="UP001431209"/>
    </source>
</evidence>